<evidence type="ECO:0000313" key="3">
    <source>
        <dbReference type="EMBL" id="NZA28568.1"/>
    </source>
</evidence>
<dbReference type="Pfam" id="PF02080">
    <property type="entry name" value="TrkA_C"/>
    <property type="match status" value="1"/>
</dbReference>
<dbReference type="RefSeq" id="WP_180680330.1">
    <property type="nucleotide sequence ID" value="NZ_JACCKA010000094.1"/>
</dbReference>
<keyword evidence="4" id="KW-1185">Reference proteome</keyword>
<dbReference type="PANTHER" id="PTHR43833">
    <property type="entry name" value="POTASSIUM CHANNEL PROTEIN 2-RELATED-RELATED"/>
    <property type="match status" value="1"/>
</dbReference>
<dbReference type="Pfam" id="PF02254">
    <property type="entry name" value="TrkA_N"/>
    <property type="match status" value="1"/>
</dbReference>
<evidence type="ECO:0000259" key="1">
    <source>
        <dbReference type="PROSITE" id="PS51201"/>
    </source>
</evidence>
<sequence>MARTPHSGDHTGSVAVIGLGRFGGAVASSLLHLGHEVLGIDENPDIVQRWSDRLTHVVQADSTSTEALRQLGLRDFGRAVVGIGSDIEASVLTVLALEELGVADIWAKATSTKHGRILERTGAHHVVYPEAAMGERVAHLVTGRMIDFIEFDDGFAIAKTLAPREAVDKTLSESALRTRHGITIVGLKRGRNDFTYARADTIVEDGDILIVSGATPLVEKFAALV</sequence>
<feature type="domain" description="RCK N-terminal" evidence="1">
    <location>
        <begin position="11"/>
        <end position="133"/>
    </location>
</feature>
<accession>A0A853JJC8</accession>
<evidence type="ECO:0000313" key="4">
    <source>
        <dbReference type="Proteomes" id="UP000578091"/>
    </source>
</evidence>
<dbReference type="InterPro" id="IPR003148">
    <property type="entry name" value="RCK_N"/>
</dbReference>
<dbReference type="GO" id="GO:0008324">
    <property type="term" value="F:monoatomic cation transmembrane transporter activity"/>
    <property type="evidence" value="ECO:0007669"/>
    <property type="project" value="InterPro"/>
</dbReference>
<name>A0A853JJC8_9GAMM</name>
<gene>
    <name evidence="3" type="ORF">H0E84_19525</name>
</gene>
<proteinExistence type="predicted"/>
<dbReference type="SUPFAM" id="SSF51735">
    <property type="entry name" value="NAD(P)-binding Rossmann-fold domains"/>
    <property type="match status" value="1"/>
</dbReference>
<dbReference type="InterPro" id="IPR006037">
    <property type="entry name" value="RCK_C"/>
</dbReference>
<dbReference type="PANTHER" id="PTHR43833:SF7">
    <property type="entry name" value="KTR SYSTEM POTASSIUM UPTAKE PROTEIN C"/>
    <property type="match status" value="1"/>
</dbReference>
<dbReference type="GO" id="GO:0006813">
    <property type="term" value="P:potassium ion transport"/>
    <property type="evidence" value="ECO:0007669"/>
    <property type="project" value="InterPro"/>
</dbReference>
<dbReference type="AlphaFoldDB" id="A0A853JJC8"/>
<dbReference type="InterPro" id="IPR050721">
    <property type="entry name" value="Trk_Ktr_HKT_K-transport"/>
</dbReference>
<organism evidence="3 4">
    <name type="scientific">Luteimonas salinisoli</name>
    <dbReference type="NCBI Taxonomy" id="2752307"/>
    <lineage>
        <taxon>Bacteria</taxon>
        <taxon>Pseudomonadati</taxon>
        <taxon>Pseudomonadota</taxon>
        <taxon>Gammaproteobacteria</taxon>
        <taxon>Lysobacterales</taxon>
        <taxon>Lysobacteraceae</taxon>
        <taxon>Luteimonas</taxon>
    </lineage>
</organism>
<dbReference type="Proteomes" id="UP000578091">
    <property type="component" value="Unassembled WGS sequence"/>
</dbReference>
<dbReference type="InterPro" id="IPR036721">
    <property type="entry name" value="RCK_C_sf"/>
</dbReference>
<dbReference type="Gene3D" id="3.30.70.1450">
    <property type="entry name" value="Regulator of K+ conductance, C-terminal domain"/>
    <property type="match status" value="1"/>
</dbReference>
<dbReference type="Gene3D" id="3.40.50.720">
    <property type="entry name" value="NAD(P)-binding Rossmann-like Domain"/>
    <property type="match status" value="1"/>
</dbReference>
<dbReference type="PROSITE" id="PS51202">
    <property type="entry name" value="RCK_C"/>
    <property type="match status" value="1"/>
</dbReference>
<dbReference type="PROSITE" id="PS51201">
    <property type="entry name" value="RCK_N"/>
    <property type="match status" value="1"/>
</dbReference>
<reference evidence="3 4" key="1">
    <citation type="submission" date="2020-07" db="EMBL/GenBank/DDBJ databases">
        <title>Luteimonas sp. SJ-92.</title>
        <authorList>
            <person name="Huang X.-X."/>
            <person name="Xu L."/>
            <person name="Sun J.-Q."/>
        </authorList>
    </citation>
    <scope>NUCLEOTIDE SEQUENCE [LARGE SCALE GENOMIC DNA]</scope>
    <source>
        <strain evidence="3 4">SJ-92</strain>
    </source>
</reference>
<evidence type="ECO:0000259" key="2">
    <source>
        <dbReference type="PROSITE" id="PS51202"/>
    </source>
</evidence>
<feature type="domain" description="RCK C-terminal" evidence="2">
    <location>
        <begin position="143"/>
        <end position="225"/>
    </location>
</feature>
<dbReference type="InterPro" id="IPR036291">
    <property type="entry name" value="NAD(P)-bd_dom_sf"/>
</dbReference>
<dbReference type="SUPFAM" id="SSF116726">
    <property type="entry name" value="TrkA C-terminal domain-like"/>
    <property type="match status" value="1"/>
</dbReference>
<dbReference type="EMBL" id="JACCKA010000094">
    <property type="protein sequence ID" value="NZA28568.1"/>
    <property type="molecule type" value="Genomic_DNA"/>
</dbReference>
<comment type="caution">
    <text evidence="3">The sequence shown here is derived from an EMBL/GenBank/DDBJ whole genome shotgun (WGS) entry which is preliminary data.</text>
</comment>
<protein>
    <submittedName>
        <fullName evidence="3">TrkA family potassium uptake protein</fullName>
    </submittedName>
</protein>